<protein>
    <submittedName>
        <fullName evidence="1">Uncharacterized protein</fullName>
    </submittedName>
</protein>
<reference evidence="1 2" key="1">
    <citation type="journal article" date="2016" name="Nat. Commun.">
        <title>Thousands of microbial genomes shed light on interconnected biogeochemical processes in an aquifer system.</title>
        <authorList>
            <person name="Anantharaman K."/>
            <person name="Brown C.T."/>
            <person name="Hug L.A."/>
            <person name="Sharon I."/>
            <person name="Castelle C.J."/>
            <person name="Probst A.J."/>
            <person name="Thomas B.C."/>
            <person name="Singh A."/>
            <person name="Wilkins M.J."/>
            <person name="Karaoz U."/>
            <person name="Brodie E.L."/>
            <person name="Williams K.H."/>
            <person name="Hubbard S.S."/>
            <person name="Banfield J.F."/>
        </authorList>
    </citation>
    <scope>NUCLEOTIDE SEQUENCE [LARGE SCALE GENOMIC DNA]</scope>
</reference>
<gene>
    <name evidence="1" type="ORF">A3I42_02060</name>
</gene>
<comment type="caution">
    <text evidence="1">The sequence shown here is derived from an EMBL/GenBank/DDBJ whole genome shotgun (WGS) entry which is preliminary data.</text>
</comment>
<dbReference type="AlphaFoldDB" id="A0A1F7VB86"/>
<accession>A0A1F7VB86</accession>
<name>A0A1F7VB86_9BACT</name>
<organism evidence="1 2">
    <name type="scientific">Candidatus Uhrbacteria bacterium RIFCSPLOWO2_02_FULL_49_11</name>
    <dbReference type="NCBI Taxonomy" id="1802409"/>
    <lineage>
        <taxon>Bacteria</taxon>
        <taxon>Candidatus Uhriibacteriota</taxon>
    </lineage>
</organism>
<dbReference type="Proteomes" id="UP000178264">
    <property type="component" value="Unassembled WGS sequence"/>
</dbReference>
<proteinExistence type="predicted"/>
<evidence type="ECO:0000313" key="1">
    <source>
        <dbReference type="EMBL" id="OGL87800.1"/>
    </source>
</evidence>
<dbReference type="EMBL" id="MGER01000056">
    <property type="protein sequence ID" value="OGL87800.1"/>
    <property type="molecule type" value="Genomic_DNA"/>
</dbReference>
<sequence length="67" mass="7915">MKKKKIRVVRIRITHPYLGIPRTLRFEVTEFDPENIKKIEALALNEVALDTGYEKENFNIEVLQETD</sequence>
<evidence type="ECO:0000313" key="2">
    <source>
        <dbReference type="Proteomes" id="UP000178264"/>
    </source>
</evidence>